<proteinExistence type="predicted"/>
<dbReference type="HOGENOM" id="CLU_009030_0_2_1"/>
<keyword evidence="8" id="KW-1185">Reference proteome</keyword>
<evidence type="ECO:0000313" key="8">
    <source>
        <dbReference type="Proteomes" id="UP000054266"/>
    </source>
</evidence>
<dbReference type="PANTHER" id="PTHR31069">
    <property type="entry name" value="OLEATE-ACTIVATED TRANSCRIPTION FACTOR 1-RELATED"/>
    <property type="match status" value="1"/>
</dbReference>
<feature type="compositionally biased region" description="Polar residues" evidence="5">
    <location>
        <begin position="1"/>
        <end position="19"/>
    </location>
</feature>
<dbReference type="SMART" id="SM00066">
    <property type="entry name" value="GAL4"/>
    <property type="match status" value="1"/>
</dbReference>
<reference evidence="7 8" key="1">
    <citation type="submission" date="2015-01" db="EMBL/GenBank/DDBJ databases">
        <title>The Genome Sequence of Capronia semiimmersa CBS27337.</title>
        <authorList>
            <consortium name="The Broad Institute Genomics Platform"/>
            <person name="Cuomo C."/>
            <person name="de Hoog S."/>
            <person name="Gorbushina A."/>
            <person name="Stielow B."/>
            <person name="Teixiera M."/>
            <person name="Abouelleil A."/>
            <person name="Chapman S.B."/>
            <person name="Priest M."/>
            <person name="Young S.K."/>
            <person name="Wortman J."/>
            <person name="Nusbaum C."/>
            <person name="Birren B."/>
        </authorList>
    </citation>
    <scope>NUCLEOTIDE SEQUENCE [LARGE SCALE GENOMIC DNA]</scope>
    <source>
        <strain evidence="7 8">CBS 27337</strain>
    </source>
</reference>
<protein>
    <recommendedName>
        <fullName evidence="6">Zn(2)-C6 fungal-type domain-containing protein</fullName>
    </recommendedName>
</protein>
<dbReference type="EMBL" id="KN846956">
    <property type="protein sequence ID" value="KIW73453.1"/>
    <property type="molecule type" value="Genomic_DNA"/>
</dbReference>
<evidence type="ECO:0000256" key="2">
    <source>
        <dbReference type="ARBA" id="ARBA00023125"/>
    </source>
</evidence>
<dbReference type="Pfam" id="PF00172">
    <property type="entry name" value="Zn_clus"/>
    <property type="match status" value="1"/>
</dbReference>
<name>A0A0D2FY52_9EURO</name>
<dbReference type="STRING" id="5601.A0A0D2FY52"/>
<organism evidence="7 8">
    <name type="scientific">Phialophora macrospora</name>
    <dbReference type="NCBI Taxonomy" id="1851006"/>
    <lineage>
        <taxon>Eukaryota</taxon>
        <taxon>Fungi</taxon>
        <taxon>Dikarya</taxon>
        <taxon>Ascomycota</taxon>
        <taxon>Pezizomycotina</taxon>
        <taxon>Eurotiomycetes</taxon>
        <taxon>Chaetothyriomycetidae</taxon>
        <taxon>Chaetothyriales</taxon>
        <taxon>Herpotrichiellaceae</taxon>
        <taxon>Phialophora</taxon>
    </lineage>
</organism>
<dbReference type="GO" id="GO:0003677">
    <property type="term" value="F:DNA binding"/>
    <property type="evidence" value="ECO:0007669"/>
    <property type="project" value="UniProtKB-KW"/>
</dbReference>
<keyword evidence="4" id="KW-0539">Nucleus</keyword>
<accession>A0A0D2FY52</accession>
<evidence type="ECO:0000256" key="5">
    <source>
        <dbReference type="SAM" id="MobiDB-lite"/>
    </source>
</evidence>
<feature type="domain" description="Zn(2)-C6 fungal-type" evidence="6">
    <location>
        <begin position="23"/>
        <end position="51"/>
    </location>
</feature>
<evidence type="ECO:0000259" key="6">
    <source>
        <dbReference type="PROSITE" id="PS50048"/>
    </source>
</evidence>
<dbReference type="CDD" id="cd00067">
    <property type="entry name" value="GAL4"/>
    <property type="match status" value="1"/>
</dbReference>
<dbReference type="InterPro" id="IPR021858">
    <property type="entry name" value="Fun_TF"/>
</dbReference>
<sequence length="713" mass="79993">MSTQTSELQAPESGSSRNRSFGGCATCRSRHVKCDEGLPTCFMCQYGGLDCGGYEKTIFFDSGNDTKTAPVGGARYRRPLLTDEERKCMTQWLVSSVPPRSALRVLAQIDDQCERSGADQQLEIQRGPFGVFRMNHEHRASPAQSSSDAELETNSAEHDLACATKDCLAPTDPNVSPWTQDLIHAICNQTEQISVPGSPDLWKMTLDPVSIQDSFWDHVPMPESQATSNPQFSSDQYSFPQYIHAALLNRPTIDPYISSHISSHNTIPQDAVTLLKHYATTVITLLTPVRHTKTPWHILFIPHIKNCLAALTLDEQLDHGSLAAFYGTLAISAVSLGGVSQSPMWLEKGRTYKQLARGQARLMLKTAYDVPKTAKYKTILMALLTMVQLSMFAGTRDQTDCYLVEAEKFIRLRGLSRKKSRKVRLLHHCYVFERLFHESTFLHDINSPQRQHVRKVIESSGLAFHSRDSLSFRLPDFSNLEEEMSVLKSQETGENDLHLELPGEFPPTLYPEIFGVPEPWMLLLSLTIRLGKEKDAAEAESQSDALSLSSFMARAKAIEKRIHLLQRLASGTVDAFSSLQSERELHVLDNMLDAVRQALVIYFYRRIYDVDASMLQQQVAGVRDCLLRSESADPSVVHGSSGLLWPAFMAACEAEDLEVQTSFSYWFKSAAQRSGLSCFTDTLTLIEQIWHEKRSPNGRGVTWLDMMKKKVSS</sequence>
<dbReference type="SUPFAM" id="SSF57701">
    <property type="entry name" value="Zn2/Cys6 DNA-binding domain"/>
    <property type="match status" value="1"/>
</dbReference>
<keyword evidence="1" id="KW-0805">Transcription regulation</keyword>
<dbReference type="AlphaFoldDB" id="A0A0D2FY52"/>
<dbReference type="Proteomes" id="UP000054266">
    <property type="component" value="Unassembled WGS sequence"/>
</dbReference>
<dbReference type="InterPro" id="IPR036864">
    <property type="entry name" value="Zn2-C6_fun-type_DNA-bd_sf"/>
</dbReference>
<dbReference type="InterPro" id="IPR001138">
    <property type="entry name" value="Zn2Cys6_DnaBD"/>
</dbReference>
<evidence type="ECO:0000256" key="1">
    <source>
        <dbReference type="ARBA" id="ARBA00023015"/>
    </source>
</evidence>
<dbReference type="PANTHER" id="PTHR31069:SF32">
    <property type="entry name" value="ARGININE METABOLISM REGULATION PROTEIN II"/>
    <property type="match status" value="1"/>
</dbReference>
<dbReference type="GO" id="GO:0000981">
    <property type="term" value="F:DNA-binding transcription factor activity, RNA polymerase II-specific"/>
    <property type="evidence" value="ECO:0007669"/>
    <property type="project" value="InterPro"/>
</dbReference>
<keyword evidence="2" id="KW-0238">DNA-binding</keyword>
<dbReference type="PROSITE" id="PS00463">
    <property type="entry name" value="ZN2_CY6_FUNGAL_1"/>
    <property type="match status" value="1"/>
</dbReference>
<dbReference type="Gene3D" id="4.10.240.10">
    <property type="entry name" value="Zn(2)-C6 fungal-type DNA-binding domain"/>
    <property type="match status" value="1"/>
</dbReference>
<feature type="region of interest" description="Disordered" evidence="5">
    <location>
        <begin position="1"/>
        <end position="22"/>
    </location>
</feature>
<keyword evidence="3" id="KW-0804">Transcription</keyword>
<dbReference type="GO" id="GO:0008270">
    <property type="term" value="F:zinc ion binding"/>
    <property type="evidence" value="ECO:0007669"/>
    <property type="project" value="InterPro"/>
</dbReference>
<dbReference type="InterPro" id="IPR050675">
    <property type="entry name" value="OAF3"/>
</dbReference>
<dbReference type="PROSITE" id="PS50048">
    <property type="entry name" value="ZN2_CY6_FUNGAL_2"/>
    <property type="match status" value="1"/>
</dbReference>
<evidence type="ECO:0000313" key="7">
    <source>
        <dbReference type="EMBL" id="KIW73453.1"/>
    </source>
</evidence>
<evidence type="ECO:0000256" key="4">
    <source>
        <dbReference type="ARBA" id="ARBA00023242"/>
    </source>
</evidence>
<gene>
    <name evidence="7" type="ORF">PV04_01570</name>
</gene>
<dbReference type="Pfam" id="PF11951">
    <property type="entry name" value="Fungal_trans_2"/>
    <property type="match status" value="1"/>
</dbReference>
<evidence type="ECO:0000256" key="3">
    <source>
        <dbReference type="ARBA" id="ARBA00023163"/>
    </source>
</evidence>